<dbReference type="EMBL" id="JAGETT010000010">
    <property type="protein sequence ID" value="MBO1919809.1"/>
    <property type="molecule type" value="Genomic_DNA"/>
</dbReference>
<evidence type="ECO:0000256" key="1">
    <source>
        <dbReference type="ARBA" id="ARBA00022450"/>
    </source>
</evidence>
<dbReference type="PANTHER" id="PTHR44845:SF7">
    <property type="entry name" value="PLIPASTATIN SYNTHASE SUBUNIT D"/>
    <property type="match status" value="1"/>
</dbReference>
<feature type="domain" description="AMP-binding enzyme C-terminal" evidence="3">
    <location>
        <begin position="52"/>
        <end position="125"/>
    </location>
</feature>
<accession>A0A939SRY4</accession>
<evidence type="ECO:0000256" key="2">
    <source>
        <dbReference type="ARBA" id="ARBA00022553"/>
    </source>
</evidence>
<gene>
    <name evidence="4" type="ORF">J4710_02650</name>
</gene>
<evidence type="ECO:0000259" key="3">
    <source>
        <dbReference type="Pfam" id="PF13193"/>
    </source>
</evidence>
<reference evidence="4" key="1">
    <citation type="submission" date="2021-03" db="EMBL/GenBank/DDBJ databases">
        <title>Molecular epidemiology and mechanisms of colistin and carbapenem resistance in Enterobacteriaceae from clinical isolates, the environment and porcine samples in Pretoria, South Africa.</title>
        <authorList>
            <person name="Bogoshi D."/>
            <person name="Mbelle N.M."/>
            <person name="Naidoo V."/>
            <person name="Osei Sekyere J."/>
        </authorList>
    </citation>
    <scope>NUCLEOTIDE SEQUENCE</scope>
    <source>
        <strain evidence="4">ESB009</strain>
    </source>
</reference>
<proteinExistence type="predicted"/>
<dbReference type="SUPFAM" id="SSF56801">
    <property type="entry name" value="Acetyl-CoA synthetase-like"/>
    <property type="match status" value="1"/>
</dbReference>
<protein>
    <submittedName>
        <fullName evidence="4">AMP-binding protein</fullName>
    </submittedName>
</protein>
<dbReference type="Gene3D" id="3.30.300.30">
    <property type="match status" value="1"/>
</dbReference>
<dbReference type="InterPro" id="IPR045851">
    <property type="entry name" value="AMP-bd_C_sf"/>
</dbReference>
<evidence type="ECO:0000313" key="4">
    <source>
        <dbReference type="EMBL" id="MBO1919809.1"/>
    </source>
</evidence>
<dbReference type="Gene3D" id="2.30.38.10">
    <property type="entry name" value="Luciferase, Domain 3"/>
    <property type="match status" value="1"/>
</dbReference>
<keyword evidence="2" id="KW-0597">Phosphoprotein</keyword>
<name>A0A939SRY4_STAXY</name>
<dbReference type="PANTHER" id="PTHR44845">
    <property type="entry name" value="CARRIER DOMAIN-CONTAINING PROTEIN"/>
    <property type="match status" value="1"/>
</dbReference>
<sequence length="159" mass="18115">MTDEKFIDNPFGEGKLYRTGDLAKWSTTGNVEYLGRIDEQVKIRGYRIELGEIESLLRQIDLISDVAVVAKPMAGEELAICAYLVSDESVDFDEIKSQLNQNLPDYMVPTYMTQIDILPVTSNGKLDKNNCLKSRLKVKIMLLLQMILKKCSQIFLVKY</sequence>
<comment type="caution">
    <text evidence="4">The sequence shown here is derived from an EMBL/GenBank/DDBJ whole genome shotgun (WGS) entry which is preliminary data.</text>
</comment>
<organism evidence="4">
    <name type="scientific">Staphylococcus xylosus</name>
    <dbReference type="NCBI Taxonomy" id="1288"/>
    <lineage>
        <taxon>Bacteria</taxon>
        <taxon>Bacillati</taxon>
        <taxon>Bacillota</taxon>
        <taxon>Bacilli</taxon>
        <taxon>Bacillales</taxon>
        <taxon>Staphylococcaceae</taxon>
        <taxon>Staphylococcus</taxon>
    </lineage>
</organism>
<keyword evidence="1" id="KW-0596">Phosphopantetheine</keyword>
<dbReference type="InterPro" id="IPR025110">
    <property type="entry name" value="AMP-bd_C"/>
</dbReference>
<dbReference type="Pfam" id="PF13193">
    <property type="entry name" value="AMP-binding_C"/>
    <property type="match status" value="1"/>
</dbReference>
<dbReference type="AlphaFoldDB" id="A0A939SRY4"/>